<organism evidence="3 4">
    <name type="scientific">Pseudomonas nitroreducens</name>
    <dbReference type="NCBI Taxonomy" id="46680"/>
    <lineage>
        <taxon>Bacteria</taxon>
        <taxon>Pseudomonadati</taxon>
        <taxon>Pseudomonadota</taxon>
        <taxon>Gammaproteobacteria</taxon>
        <taxon>Pseudomonadales</taxon>
        <taxon>Pseudomonadaceae</taxon>
        <taxon>Pseudomonas</taxon>
    </lineage>
</organism>
<keyword evidence="3" id="KW-0378">Hydrolase</keyword>
<dbReference type="InterPro" id="IPR011856">
    <property type="entry name" value="tRNA_endonuc-like_dom_sf"/>
</dbReference>
<evidence type="ECO:0000313" key="3">
    <source>
        <dbReference type="EMBL" id="QIE89227.1"/>
    </source>
</evidence>
<reference evidence="3 4" key="1">
    <citation type="submission" date="2020-02" db="EMBL/GenBank/DDBJ databases">
        <title>Integrative conjugative elements (ICEs) and plasmids drive adaptation of Pseudomonas nitroreducens strain HBP1 to wastewater environment.</title>
        <authorList>
            <person name="Sentchilo V."/>
            <person name="Carraro N."/>
            <person name="Bertelli C."/>
            <person name="van der Meer J.R."/>
        </authorList>
    </citation>
    <scope>NUCLEOTIDE SEQUENCE [LARGE SCALE GENOMIC DNA]</scope>
    <source>
        <strain evidence="3 4">HBP1</strain>
    </source>
</reference>
<dbReference type="AlphaFoldDB" id="A0A6G6J1X5"/>
<keyword evidence="3" id="KW-0540">Nuclease</keyword>
<dbReference type="RefSeq" id="WP_038803300.1">
    <property type="nucleotide sequence ID" value="NZ_CP049140.1"/>
</dbReference>
<accession>A0A6G6J1X5</accession>
<evidence type="ECO:0000259" key="1">
    <source>
        <dbReference type="Pfam" id="PF04471"/>
    </source>
</evidence>
<name>A0A6G6J1X5_PSENT</name>
<feature type="domain" description="Restriction endonuclease type IV Mrr" evidence="1">
    <location>
        <begin position="254"/>
        <end position="372"/>
    </location>
</feature>
<proteinExistence type="predicted"/>
<dbReference type="KEGG" id="pnt:G5B91_24360"/>
<dbReference type="Gene3D" id="2.30.280.20">
    <property type="match status" value="1"/>
</dbReference>
<evidence type="ECO:0000259" key="2">
    <source>
        <dbReference type="Pfam" id="PF18062"/>
    </source>
</evidence>
<sequence length="397" mass="44269">MSGNLVYSLEQLETADLLIDARYAGGRNGNASDDPLTRLLSLSNGGGFRTRGKYEDPRLIALSSSMEDPDWPDDLDLTTGVLTYYGDNKQPGRKLNETPRRGNFLLEQMFSQLHAGERHRIPPVLIFTKAGHYRDVVFRGLAVPGAIGSTHNDDLVAVWHTTDGHRFQNYRATFTVLDLPSIPRAWLHDIIHEGIVGIDSQNAPAVWLKWIKSGQYTPLIAKRSQPVRSKLEQLPTTATDKAMLARLHQHFQGDPYAFEHCAAHVVRLCLPDTVELDLTRPYRDGGRDGIGKLRIGRPETSVLVDFAIEAKCYGLSNSVGVREVSRLISRLRHRQFGVLVTTSWVNDQAYSEVVEDGHPVMILSGRDVIELLKGSGLNTLDSLAKWLEATYPISKVL</sequence>
<protein>
    <submittedName>
        <fullName evidence="3">Restriction endonuclease</fullName>
    </submittedName>
</protein>
<gene>
    <name evidence="3" type="ORF">G5B91_24360</name>
</gene>
<dbReference type="GO" id="GO:0009307">
    <property type="term" value="P:DNA restriction-modification system"/>
    <property type="evidence" value="ECO:0007669"/>
    <property type="project" value="InterPro"/>
</dbReference>
<dbReference type="Gene3D" id="3.40.1350.10">
    <property type="match status" value="1"/>
</dbReference>
<dbReference type="Pfam" id="PF18062">
    <property type="entry name" value="RE_AspBHI_N"/>
    <property type="match status" value="1"/>
</dbReference>
<dbReference type="Proteomes" id="UP000501063">
    <property type="component" value="Chromosome"/>
</dbReference>
<dbReference type="InterPro" id="IPR007560">
    <property type="entry name" value="Restrct_endonuc_IV_Mrr"/>
</dbReference>
<feature type="domain" description="Restriction endonuclease AspBHI N-terminal" evidence="2">
    <location>
        <begin position="29"/>
        <end position="215"/>
    </location>
</feature>
<dbReference type="EMBL" id="CP049140">
    <property type="protein sequence ID" value="QIE89227.1"/>
    <property type="molecule type" value="Genomic_DNA"/>
</dbReference>
<dbReference type="GO" id="GO:0003677">
    <property type="term" value="F:DNA binding"/>
    <property type="evidence" value="ECO:0007669"/>
    <property type="project" value="InterPro"/>
</dbReference>
<dbReference type="InterPro" id="IPR041409">
    <property type="entry name" value="RE_AspBHI_N"/>
</dbReference>
<keyword evidence="3" id="KW-0255">Endonuclease</keyword>
<dbReference type="GO" id="GO:0004519">
    <property type="term" value="F:endonuclease activity"/>
    <property type="evidence" value="ECO:0007669"/>
    <property type="project" value="UniProtKB-KW"/>
</dbReference>
<evidence type="ECO:0000313" key="4">
    <source>
        <dbReference type="Proteomes" id="UP000501063"/>
    </source>
</evidence>
<dbReference type="REBASE" id="396826">
    <property type="entry name" value="PniHBP1ORF24355P"/>
</dbReference>
<dbReference type="Pfam" id="PF04471">
    <property type="entry name" value="Mrr_cat"/>
    <property type="match status" value="1"/>
</dbReference>